<dbReference type="Pfam" id="PF13188">
    <property type="entry name" value="PAS_8"/>
    <property type="match status" value="1"/>
</dbReference>
<dbReference type="InterPro" id="IPR000014">
    <property type="entry name" value="PAS"/>
</dbReference>
<accession>A0ABY7SH75</accession>
<dbReference type="InterPro" id="IPR035965">
    <property type="entry name" value="PAS-like_dom_sf"/>
</dbReference>
<sequence>MRPAVFLFRDEALIDATSPARALLERTASPGSDWSRLMRWAGPRFPEAEKKLQQLSRLGRVELADKTENGSAMLRLVAESVGEGMTRITITDPQTDGTGIIVDAMSQQAMEEELDLLRRALDQTPMLVWRQDQDSRVTWANAAYLRRAEAQAKEPVSWPLPRLMDISIGPDMAPTTTQRASLEDDGIVSWYDCTTHELENDSRMLFAVPADAAVRAERSLREFVQTLTKTFADLPIALAIFDRERHLQLFNPSLIDLTGLPAGFLTARPTLFDFLDKLRELRMVPEPKNYRHWRQQMANLENAAKTGRHVETWSLPGGQTYRVTGRPHPDGAVAFLIEDITSEISLSRKFRAELSLGTNVLDGIDDALVVFAPGDQVVMTNQAYRNLWGDPSESMSGALSQWLRQIESGPGFNALQDRLTSNPDGEARDNGVMFGPDRQILQWSVAPLSVGRQMVRFRSSELPIDTEDTVELQELAEAVRAG</sequence>
<dbReference type="SUPFAM" id="SSF55785">
    <property type="entry name" value="PYP-like sensor domain (PAS domain)"/>
    <property type="match status" value="2"/>
</dbReference>
<dbReference type="Pfam" id="PF12860">
    <property type="entry name" value="PAS_7"/>
    <property type="match status" value="1"/>
</dbReference>
<dbReference type="Proteomes" id="UP001219349">
    <property type="component" value="Chromosome"/>
</dbReference>
<gene>
    <name evidence="2" type="ORF">JHX87_12110</name>
</gene>
<organism evidence="2 3">
    <name type="scientific">Paracoccus fistulariae</name>
    <dbReference type="NCBI Taxonomy" id="658446"/>
    <lineage>
        <taxon>Bacteria</taxon>
        <taxon>Pseudomonadati</taxon>
        <taxon>Pseudomonadota</taxon>
        <taxon>Alphaproteobacteria</taxon>
        <taxon>Rhodobacterales</taxon>
        <taxon>Paracoccaceae</taxon>
        <taxon>Paracoccus</taxon>
    </lineage>
</organism>
<name>A0ABY7SH75_9RHOB</name>
<evidence type="ECO:0000313" key="2">
    <source>
        <dbReference type="EMBL" id="WCR06234.1"/>
    </source>
</evidence>
<proteinExistence type="predicted"/>
<feature type="domain" description="PAS" evidence="1">
    <location>
        <begin position="225"/>
        <end position="292"/>
    </location>
</feature>
<dbReference type="Gene3D" id="3.30.450.20">
    <property type="entry name" value="PAS domain"/>
    <property type="match status" value="1"/>
</dbReference>
<dbReference type="SMART" id="SM00091">
    <property type="entry name" value="PAS"/>
    <property type="match status" value="3"/>
</dbReference>
<evidence type="ECO:0000259" key="1">
    <source>
        <dbReference type="SMART" id="SM00091"/>
    </source>
</evidence>
<evidence type="ECO:0000313" key="3">
    <source>
        <dbReference type="Proteomes" id="UP001219349"/>
    </source>
</evidence>
<feature type="domain" description="PAS" evidence="1">
    <location>
        <begin position="355"/>
        <end position="420"/>
    </location>
</feature>
<feature type="domain" description="PAS" evidence="1">
    <location>
        <begin position="115"/>
        <end position="181"/>
    </location>
</feature>
<dbReference type="RefSeq" id="WP_271883946.1">
    <property type="nucleotide sequence ID" value="NZ_CP067136.1"/>
</dbReference>
<reference evidence="2 3" key="1">
    <citation type="submission" date="2021-01" db="EMBL/GenBank/DDBJ databases">
        <title>Biogeographic distribution of Paracoccus.</title>
        <authorList>
            <person name="Hollensteiner J."/>
            <person name="Leineberger J."/>
            <person name="Brinkhoff T."/>
            <person name="Daniel R."/>
        </authorList>
    </citation>
    <scope>NUCLEOTIDE SEQUENCE [LARGE SCALE GENOMIC DNA]</scope>
    <source>
        <strain evidence="2 3">KCTC 22803</strain>
    </source>
</reference>
<protein>
    <submittedName>
        <fullName evidence="2">PAS-domain containing protein</fullName>
    </submittedName>
</protein>
<keyword evidence="3" id="KW-1185">Reference proteome</keyword>
<dbReference type="EMBL" id="CP067136">
    <property type="protein sequence ID" value="WCR06234.1"/>
    <property type="molecule type" value="Genomic_DNA"/>
</dbReference>